<dbReference type="SMART" id="SM00849">
    <property type="entry name" value="Lactamase_B"/>
    <property type="match status" value="1"/>
</dbReference>
<dbReference type="PANTHER" id="PTHR46233:SF3">
    <property type="entry name" value="HYDROXYACYLGLUTATHIONE HYDROLASE GLOC"/>
    <property type="match status" value="1"/>
</dbReference>
<dbReference type="InterPro" id="IPR036866">
    <property type="entry name" value="RibonucZ/Hydroxyglut_hydro"/>
</dbReference>
<organism evidence="6 7">
    <name type="scientific">Copranaerobaculum intestinale</name>
    <dbReference type="NCBI Taxonomy" id="2692629"/>
    <lineage>
        <taxon>Bacteria</taxon>
        <taxon>Bacillati</taxon>
        <taxon>Bacillota</taxon>
        <taxon>Erysipelotrichia</taxon>
        <taxon>Erysipelotrichales</taxon>
        <taxon>Erysipelotrichaceae</taxon>
        <taxon>Copranaerobaculum</taxon>
    </lineage>
</organism>
<sequence length="203" mass="22635">MKKYETLVLGPIQANCYLLWEDHHVMIVDPGSKNPAVREHIESAKGIVDAIVLTHGHIDHIEGADFWAKEYGCPIYISELDEPLLYDASLNCSAMFKEAFTLKSKVNNIMPGIQKIGAFQFHVYDAPGHSEGSIMLEWGPYLICGDVLFQMSIGRTDLPGGSNSKMTHTLQFIKKLSPELIVLPGHGPATTIQEELLHNPYLY</sequence>
<dbReference type="Gene3D" id="3.60.15.10">
    <property type="entry name" value="Ribonuclease Z/Hydroxyacylglutathione hydrolase-like"/>
    <property type="match status" value="1"/>
</dbReference>
<gene>
    <name evidence="6" type="ORF">GSF08_07455</name>
</gene>
<evidence type="ECO:0000256" key="3">
    <source>
        <dbReference type="ARBA" id="ARBA00022801"/>
    </source>
</evidence>
<evidence type="ECO:0000313" key="6">
    <source>
        <dbReference type="EMBL" id="MXQ73773.1"/>
    </source>
</evidence>
<dbReference type="PANTHER" id="PTHR46233">
    <property type="entry name" value="HYDROXYACYLGLUTATHIONE HYDROLASE GLOC"/>
    <property type="match status" value="1"/>
</dbReference>
<dbReference type="EMBL" id="WUUQ01000002">
    <property type="protein sequence ID" value="MXQ73773.1"/>
    <property type="molecule type" value="Genomic_DNA"/>
</dbReference>
<keyword evidence="3 6" id="KW-0378">Hydrolase</keyword>
<comment type="caution">
    <text evidence="6">The sequence shown here is derived from an EMBL/GenBank/DDBJ whole genome shotgun (WGS) entry which is preliminary data.</text>
</comment>
<reference evidence="6 7" key="1">
    <citation type="submission" date="2019-12" db="EMBL/GenBank/DDBJ databases">
        <authorList>
            <person name="Yang R."/>
        </authorList>
    </citation>
    <scope>NUCLEOTIDE SEQUENCE [LARGE SCALE GENOMIC DNA]</scope>
    <source>
        <strain evidence="6 7">DONG20-135</strain>
    </source>
</reference>
<protein>
    <submittedName>
        <fullName evidence="6">MBL fold metallo-hydrolase</fullName>
    </submittedName>
</protein>
<dbReference type="CDD" id="cd06262">
    <property type="entry name" value="metallo-hydrolase-like_MBL-fold"/>
    <property type="match status" value="1"/>
</dbReference>
<dbReference type="AlphaFoldDB" id="A0A6N8UAK8"/>
<evidence type="ECO:0000313" key="7">
    <source>
        <dbReference type="Proteomes" id="UP000434036"/>
    </source>
</evidence>
<dbReference type="SUPFAM" id="SSF56281">
    <property type="entry name" value="Metallo-hydrolase/oxidoreductase"/>
    <property type="match status" value="1"/>
</dbReference>
<name>A0A6N8UAK8_9FIRM</name>
<evidence type="ECO:0000259" key="5">
    <source>
        <dbReference type="SMART" id="SM00849"/>
    </source>
</evidence>
<proteinExistence type="predicted"/>
<dbReference type="Proteomes" id="UP000434036">
    <property type="component" value="Unassembled WGS sequence"/>
</dbReference>
<reference evidence="6 7" key="2">
    <citation type="submission" date="2020-01" db="EMBL/GenBank/DDBJ databases">
        <title>Clostridiaceae sp. nov. isolated from the gut of human by culturomics.</title>
        <authorList>
            <person name="Chang Y."/>
        </authorList>
    </citation>
    <scope>NUCLEOTIDE SEQUENCE [LARGE SCALE GENOMIC DNA]</scope>
    <source>
        <strain evidence="6 7">DONG20-135</strain>
    </source>
</reference>
<dbReference type="InterPro" id="IPR051453">
    <property type="entry name" value="MBL_Glyoxalase_II"/>
</dbReference>
<dbReference type="GO" id="GO:0016787">
    <property type="term" value="F:hydrolase activity"/>
    <property type="evidence" value="ECO:0007669"/>
    <property type="project" value="UniProtKB-KW"/>
</dbReference>
<dbReference type="GO" id="GO:0046872">
    <property type="term" value="F:metal ion binding"/>
    <property type="evidence" value="ECO:0007669"/>
    <property type="project" value="UniProtKB-KW"/>
</dbReference>
<keyword evidence="7" id="KW-1185">Reference proteome</keyword>
<keyword evidence="2" id="KW-0479">Metal-binding</keyword>
<keyword evidence="4" id="KW-0862">Zinc</keyword>
<evidence type="ECO:0000256" key="1">
    <source>
        <dbReference type="ARBA" id="ARBA00001947"/>
    </source>
</evidence>
<evidence type="ECO:0000256" key="4">
    <source>
        <dbReference type="ARBA" id="ARBA00022833"/>
    </source>
</evidence>
<dbReference type="RefSeq" id="WP_160625183.1">
    <property type="nucleotide sequence ID" value="NZ_WUUQ01000002.1"/>
</dbReference>
<accession>A0A6N8UAK8</accession>
<feature type="domain" description="Metallo-beta-lactamase" evidence="5">
    <location>
        <begin position="13"/>
        <end position="186"/>
    </location>
</feature>
<dbReference type="Pfam" id="PF00753">
    <property type="entry name" value="Lactamase_B"/>
    <property type="match status" value="1"/>
</dbReference>
<evidence type="ECO:0000256" key="2">
    <source>
        <dbReference type="ARBA" id="ARBA00022723"/>
    </source>
</evidence>
<comment type="cofactor">
    <cofactor evidence="1">
        <name>Zn(2+)</name>
        <dbReference type="ChEBI" id="CHEBI:29105"/>
    </cofactor>
</comment>
<dbReference type="InterPro" id="IPR001279">
    <property type="entry name" value="Metallo-B-lactamas"/>
</dbReference>